<reference evidence="5 6" key="1">
    <citation type="journal article" date="2019" name="Nat. Med.">
        <title>A library of human gut bacterial isolates paired with longitudinal multiomics data enables mechanistic microbiome research.</title>
        <authorList>
            <person name="Poyet M."/>
            <person name="Groussin M."/>
            <person name="Gibbons S.M."/>
            <person name="Avila-Pacheco J."/>
            <person name="Jiang X."/>
            <person name="Kearney S.M."/>
            <person name="Perrotta A.R."/>
            <person name="Berdy B."/>
            <person name="Zhao S."/>
            <person name="Lieberman T.D."/>
            <person name="Swanson P.K."/>
            <person name="Smith M."/>
            <person name="Roesemann S."/>
            <person name="Alexander J.E."/>
            <person name="Rich S.A."/>
            <person name="Livny J."/>
            <person name="Vlamakis H."/>
            <person name="Clish C."/>
            <person name="Bullock K."/>
            <person name="Deik A."/>
            <person name="Scott J."/>
            <person name="Pierce K.A."/>
            <person name="Xavier R.J."/>
            <person name="Alm E.J."/>
        </authorList>
    </citation>
    <scope>NUCLEOTIDE SEQUENCE [LARGE SCALE GENOMIC DNA]</scope>
    <source>
        <strain evidence="5 6">BIOML-A160</strain>
    </source>
</reference>
<dbReference type="InterPro" id="IPR029058">
    <property type="entry name" value="AB_hydrolase_fold"/>
</dbReference>
<accession>A0A7J5K3S0</accession>
<evidence type="ECO:0000256" key="2">
    <source>
        <dbReference type="SAM" id="SignalP"/>
    </source>
</evidence>
<dbReference type="Pfam" id="PF13472">
    <property type="entry name" value="Lipase_GDSL_2"/>
    <property type="match status" value="1"/>
</dbReference>
<dbReference type="InterPro" id="IPR036514">
    <property type="entry name" value="SGNH_hydro_sf"/>
</dbReference>
<gene>
    <name evidence="5" type="ORF">GAN75_04485</name>
</gene>
<protein>
    <submittedName>
        <fullName evidence="5">Prolyl oligopeptidase family serine peptidase</fullName>
    </submittedName>
</protein>
<evidence type="ECO:0000259" key="4">
    <source>
        <dbReference type="Pfam" id="PF20434"/>
    </source>
</evidence>
<dbReference type="InterPro" id="IPR013830">
    <property type="entry name" value="SGNH_hydro"/>
</dbReference>
<dbReference type="AlphaFoldDB" id="A0A7J5K3S0"/>
<proteinExistence type="predicted"/>
<dbReference type="CDD" id="cd01827">
    <property type="entry name" value="sialate_O-acetylesterase_like1"/>
    <property type="match status" value="1"/>
</dbReference>
<dbReference type="Gene3D" id="3.40.50.1110">
    <property type="entry name" value="SGNH hydrolase"/>
    <property type="match status" value="1"/>
</dbReference>
<sequence length="463" mass="51122">MKQKFSSLFVLLVLLLTGLQVSAQSTPKPFDIEQPSLRVFLPAPELATGRAVVACPGGGYSGLAVNHEGYDWAPYFNKQGIALIVLKYRMPKGDRTLPISDAEAAMKMVRDSADVWNLNPNDIGIMGSSAGGHLASTIATHAPEALRPNFQILFYPVITMDKSFTHMGSHDNLLGKDASADLEKEFSNEKQVTKETPRAFIVYSDDDKVVPPANGVNYYLALNKKGVPSVLHIYPTGGHGWGIREDFLYKSEMQNELTSWLRSFKAPRKDAVRVACIGNSITFGAGIKNRSRDSYPSVLARMLGDSCWVKNFGVSARTMLNKGDHPYMNEPAYKNALAFNPNIVVIKLGTNDSKSFNWKYKADFMKDAQTMINAFKGLPSQPKIYLCYPSKAYLTGDGINDDIISKEIIPMIKKLAKKNDLSVIDLHTAMDGMPELFPDRIHPNEKGAQVMAKAVYQSISALK</sequence>
<feature type="domain" description="BD-FAE-like" evidence="4">
    <location>
        <begin position="39"/>
        <end position="217"/>
    </location>
</feature>
<dbReference type="Proteomes" id="UP000436825">
    <property type="component" value="Unassembled WGS sequence"/>
</dbReference>
<dbReference type="Gene3D" id="3.40.50.1820">
    <property type="entry name" value="alpha/beta hydrolase"/>
    <property type="match status" value="1"/>
</dbReference>
<evidence type="ECO:0000259" key="3">
    <source>
        <dbReference type="Pfam" id="PF13472"/>
    </source>
</evidence>
<dbReference type="GO" id="GO:0016788">
    <property type="term" value="F:hydrolase activity, acting on ester bonds"/>
    <property type="evidence" value="ECO:0007669"/>
    <property type="project" value="UniProtKB-ARBA"/>
</dbReference>
<feature type="chain" id="PRO_5029636355" evidence="2">
    <location>
        <begin position="24"/>
        <end position="463"/>
    </location>
</feature>
<dbReference type="SUPFAM" id="SSF52266">
    <property type="entry name" value="SGNH hydrolase"/>
    <property type="match status" value="1"/>
</dbReference>
<feature type="signal peptide" evidence="2">
    <location>
        <begin position="1"/>
        <end position="23"/>
    </location>
</feature>
<keyword evidence="1" id="KW-0378">Hydrolase</keyword>
<dbReference type="RefSeq" id="WP_225658418.1">
    <property type="nucleotide sequence ID" value="NZ_JAGURE010000014.1"/>
</dbReference>
<dbReference type="InterPro" id="IPR049492">
    <property type="entry name" value="BD-FAE-like_dom"/>
</dbReference>
<dbReference type="InterPro" id="IPR050300">
    <property type="entry name" value="GDXG_lipolytic_enzyme"/>
</dbReference>
<dbReference type="EMBL" id="WCRW01000002">
    <property type="protein sequence ID" value="KAB4458319.1"/>
    <property type="molecule type" value="Genomic_DNA"/>
</dbReference>
<organism evidence="5 6">
    <name type="scientific">Bacteroides thetaiotaomicron</name>
    <dbReference type="NCBI Taxonomy" id="818"/>
    <lineage>
        <taxon>Bacteria</taxon>
        <taxon>Pseudomonadati</taxon>
        <taxon>Bacteroidota</taxon>
        <taxon>Bacteroidia</taxon>
        <taxon>Bacteroidales</taxon>
        <taxon>Bacteroidaceae</taxon>
        <taxon>Bacteroides</taxon>
    </lineage>
</organism>
<keyword evidence="2" id="KW-0732">Signal</keyword>
<dbReference type="SUPFAM" id="SSF53474">
    <property type="entry name" value="alpha/beta-Hydrolases"/>
    <property type="match status" value="1"/>
</dbReference>
<dbReference type="Pfam" id="PF20434">
    <property type="entry name" value="BD-FAE"/>
    <property type="match status" value="1"/>
</dbReference>
<feature type="domain" description="SGNH hydrolase-type esterase" evidence="3">
    <location>
        <begin position="276"/>
        <end position="449"/>
    </location>
</feature>
<evidence type="ECO:0000313" key="5">
    <source>
        <dbReference type="EMBL" id="KAB4458319.1"/>
    </source>
</evidence>
<dbReference type="PANTHER" id="PTHR48081">
    <property type="entry name" value="AB HYDROLASE SUPERFAMILY PROTEIN C4A8.06C"/>
    <property type="match status" value="1"/>
</dbReference>
<comment type="caution">
    <text evidence="5">The sequence shown here is derived from an EMBL/GenBank/DDBJ whole genome shotgun (WGS) entry which is preliminary data.</text>
</comment>
<dbReference type="PANTHER" id="PTHR48081:SF6">
    <property type="entry name" value="PEPTIDASE S9 PROLYL OLIGOPEPTIDASE CATALYTIC DOMAIN-CONTAINING PROTEIN"/>
    <property type="match status" value="1"/>
</dbReference>
<evidence type="ECO:0000313" key="6">
    <source>
        <dbReference type="Proteomes" id="UP000436825"/>
    </source>
</evidence>
<name>A0A7J5K3S0_BACT4</name>
<evidence type="ECO:0000256" key="1">
    <source>
        <dbReference type="ARBA" id="ARBA00022801"/>
    </source>
</evidence>